<accession>A0A0C9TG99</accession>
<sequence length="123" mass="13670">MACMDPREPTHWPQGVQGRKTAMKGPSPFAKGHERAERATSTPCQPHMAHPFPEAFKHTERERYGPIPSPRLTSTPNAHHDPRWNHNLKNGAATSKTALLPQNGPSRLKTDLTVSKSDPLPQK</sequence>
<dbReference type="HOGENOM" id="CLU_2015964_0_0_1"/>
<feature type="region of interest" description="Disordered" evidence="1">
    <location>
        <begin position="1"/>
        <end position="123"/>
    </location>
</feature>
<evidence type="ECO:0000256" key="1">
    <source>
        <dbReference type="SAM" id="MobiDB-lite"/>
    </source>
</evidence>
<reference evidence="2 3" key="1">
    <citation type="submission" date="2014-06" db="EMBL/GenBank/DDBJ databases">
        <authorList>
            <consortium name="DOE Joint Genome Institute"/>
            <person name="Kuo A."/>
            <person name="Kohler A."/>
            <person name="Nagy L.G."/>
            <person name="Floudas D."/>
            <person name="Copeland A."/>
            <person name="Barry K.W."/>
            <person name="Cichocki N."/>
            <person name="Veneault-Fourrey C."/>
            <person name="LaButti K."/>
            <person name="Lindquist E.A."/>
            <person name="Lipzen A."/>
            <person name="Lundell T."/>
            <person name="Morin E."/>
            <person name="Murat C."/>
            <person name="Sun H."/>
            <person name="Tunlid A."/>
            <person name="Henrissat B."/>
            <person name="Grigoriev I.V."/>
            <person name="Hibbett D.S."/>
            <person name="Martin F."/>
            <person name="Nordberg H.P."/>
            <person name="Cantor M.N."/>
            <person name="Hua S.X."/>
        </authorList>
    </citation>
    <scope>NUCLEOTIDE SEQUENCE [LARGE SCALE GENOMIC DNA]</scope>
    <source>
        <strain evidence="2 3">ATCC 200175</strain>
    </source>
</reference>
<dbReference type="AlphaFoldDB" id="A0A0C9TG99"/>
<name>A0A0C9TG99_PAXIN</name>
<dbReference type="Proteomes" id="UP000053647">
    <property type="component" value="Unassembled WGS sequence"/>
</dbReference>
<evidence type="ECO:0000313" key="2">
    <source>
        <dbReference type="EMBL" id="KIJ14675.1"/>
    </source>
</evidence>
<feature type="compositionally biased region" description="Basic and acidic residues" evidence="1">
    <location>
        <begin position="1"/>
        <end position="10"/>
    </location>
</feature>
<proteinExistence type="predicted"/>
<dbReference type="EMBL" id="KN819341">
    <property type="protein sequence ID" value="KIJ14675.1"/>
    <property type="molecule type" value="Genomic_DNA"/>
</dbReference>
<keyword evidence="3" id="KW-1185">Reference proteome</keyword>
<reference evidence="3" key="2">
    <citation type="submission" date="2015-01" db="EMBL/GenBank/DDBJ databases">
        <title>Evolutionary Origins and Diversification of the Mycorrhizal Mutualists.</title>
        <authorList>
            <consortium name="DOE Joint Genome Institute"/>
            <consortium name="Mycorrhizal Genomics Consortium"/>
            <person name="Kohler A."/>
            <person name="Kuo A."/>
            <person name="Nagy L.G."/>
            <person name="Floudas D."/>
            <person name="Copeland A."/>
            <person name="Barry K.W."/>
            <person name="Cichocki N."/>
            <person name="Veneault-Fourrey C."/>
            <person name="LaButti K."/>
            <person name="Lindquist E.A."/>
            <person name="Lipzen A."/>
            <person name="Lundell T."/>
            <person name="Morin E."/>
            <person name="Murat C."/>
            <person name="Riley R."/>
            <person name="Ohm R."/>
            <person name="Sun H."/>
            <person name="Tunlid A."/>
            <person name="Henrissat B."/>
            <person name="Grigoriev I.V."/>
            <person name="Hibbett D.S."/>
            <person name="Martin F."/>
        </authorList>
    </citation>
    <scope>NUCLEOTIDE SEQUENCE [LARGE SCALE GENOMIC DNA]</scope>
    <source>
        <strain evidence="3">ATCC 200175</strain>
    </source>
</reference>
<evidence type="ECO:0000313" key="3">
    <source>
        <dbReference type="Proteomes" id="UP000053647"/>
    </source>
</evidence>
<feature type="compositionally biased region" description="Basic and acidic residues" evidence="1">
    <location>
        <begin position="55"/>
        <end position="64"/>
    </location>
</feature>
<gene>
    <name evidence="2" type="ORF">PAXINDRAFT_12503</name>
</gene>
<protein>
    <submittedName>
        <fullName evidence="2">Uncharacterized protein</fullName>
    </submittedName>
</protein>
<dbReference type="OrthoDB" id="10563416at2759"/>
<organism evidence="2 3">
    <name type="scientific">Paxillus involutus ATCC 200175</name>
    <dbReference type="NCBI Taxonomy" id="664439"/>
    <lineage>
        <taxon>Eukaryota</taxon>
        <taxon>Fungi</taxon>
        <taxon>Dikarya</taxon>
        <taxon>Basidiomycota</taxon>
        <taxon>Agaricomycotina</taxon>
        <taxon>Agaricomycetes</taxon>
        <taxon>Agaricomycetidae</taxon>
        <taxon>Boletales</taxon>
        <taxon>Paxilineae</taxon>
        <taxon>Paxillaceae</taxon>
        <taxon>Paxillus</taxon>
    </lineage>
</organism>